<evidence type="ECO:0000256" key="6">
    <source>
        <dbReference type="RuleBase" id="RU003960"/>
    </source>
</evidence>
<keyword evidence="3 6" id="KW-0808">Transferase</keyword>
<dbReference type="InterPro" id="IPR036108">
    <property type="entry name" value="4pyrrol_syn_uPrphyn_synt_sf"/>
</dbReference>
<evidence type="ECO:0000256" key="1">
    <source>
        <dbReference type="ARBA" id="ARBA00012162"/>
    </source>
</evidence>
<name>H0ULN3_9BACT</name>
<reference evidence="9 10" key="1">
    <citation type="submission" date="2011-11" db="EMBL/GenBank/DDBJ databases">
        <title>The Noncontiguous Finished genome of Jonquetella anthropi DSM 22815.</title>
        <authorList>
            <consortium name="US DOE Joint Genome Institute (JGI-PGF)"/>
            <person name="Lucas S."/>
            <person name="Copeland A."/>
            <person name="Lapidus A."/>
            <person name="Glavina del Rio T."/>
            <person name="Dalin E."/>
            <person name="Tice H."/>
            <person name="Bruce D."/>
            <person name="Goodwin L."/>
            <person name="Pitluck S."/>
            <person name="Peters L."/>
            <person name="Mikhailova N."/>
            <person name="Held B."/>
            <person name="Kyrpides N."/>
            <person name="Mavromatis K."/>
            <person name="Ivanova N."/>
            <person name="Markowitz V."/>
            <person name="Cheng J.-F."/>
            <person name="Hugenholtz P."/>
            <person name="Woyke T."/>
            <person name="Wu D."/>
            <person name="Gronow S."/>
            <person name="Wellnitz S."/>
            <person name="Brambilla E."/>
            <person name="Klenk H.-P."/>
            <person name="Eisen J.A."/>
        </authorList>
    </citation>
    <scope>NUCLEOTIDE SEQUENCE [LARGE SCALE GENOMIC DNA]</scope>
    <source>
        <strain evidence="9 10">DSM 22815</strain>
    </source>
</reference>
<keyword evidence="4" id="KW-0949">S-adenosyl-L-methionine</keyword>
<dbReference type="InterPro" id="IPR000878">
    <property type="entry name" value="4pyrrol_Mease"/>
</dbReference>
<organism evidence="9 10">
    <name type="scientific">Jonquetella anthropi DSM 22815</name>
    <dbReference type="NCBI Taxonomy" id="885272"/>
    <lineage>
        <taxon>Bacteria</taxon>
        <taxon>Thermotogati</taxon>
        <taxon>Synergistota</taxon>
        <taxon>Synergistia</taxon>
        <taxon>Synergistales</taxon>
        <taxon>Dethiosulfovibrionaceae</taxon>
        <taxon>Jonquetella</taxon>
    </lineage>
</organism>
<dbReference type="Gene3D" id="3.30.950.10">
    <property type="entry name" value="Methyltransferase, Cobalt-precorrin-4 Transmethylase, Domain 2"/>
    <property type="match status" value="1"/>
</dbReference>
<dbReference type="RefSeq" id="WP_008522313.1">
    <property type="nucleotide sequence ID" value="NZ_CM001376.1"/>
</dbReference>
<dbReference type="SUPFAM" id="SSF53790">
    <property type="entry name" value="Tetrapyrrole methylase"/>
    <property type="match status" value="1"/>
</dbReference>
<gene>
    <name evidence="9" type="ORF">JonanDRAFT_0063</name>
</gene>
<dbReference type="PANTHER" id="PTHR45790">
    <property type="entry name" value="SIROHEME SYNTHASE-RELATED"/>
    <property type="match status" value="1"/>
</dbReference>
<dbReference type="InterPro" id="IPR014777">
    <property type="entry name" value="4pyrrole_Mease_sub1"/>
</dbReference>
<evidence type="ECO:0000256" key="4">
    <source>
        <dbReference type="ARBA" id="ARBA00022691"/>
    </source>
</evidence>
<dbReference type="STRING" id="885272.JonanDRAFT_0063"/>
<evidence type="ECO:0000313" key="10">
    <source>
        <dbReference type="Proteomes" id="UP000003806"/>
    </source>
</evidence>
<dbReference type="NCBIfam" id="NF004790">
    <property type="entry name" value="PRK06136.1"/>
    <property type="match status" value="1"/>
</dbReference>
<dbReference type="InterPro" id="IPR003754">
    <property type="entry name" value="4pyrrol_synth_uPrphyn_synth"/>
</dbReference>
<dbReference type="Pfam" id="PF00590">
    <property type="entry name" value="TP_methylase"/>
    <property type="match status" value="1"/>
</dbReference>
<dbReference type="GO" id="GO:0019354">
    <property type="term" value="P:siroheme biosynthetic process"/>
    <property type="evidence" value="ECO:0007669"/>
    <property type="project" value="InterPro"/>
</dbReference>
<dbReference type="InterPro" id="IPR006366">
    <property type="entry name" value="CobA/CysG_C"/>
</dbReference>
<dbReference type="PANTHER" id="PTHR45790:SF3">
    <property type="entry name" value="S-ADENOSYL-L-METHIONINE-DEPENDENT UROPORPHYRINOGEN III METHYLTRANSFERASE, CHLOROPLASTIC"/>
    <property type="match status" value="1"/>
</dbReference>
<dbReference type="FunFam" id="3.30.950.10:FF:000001">
    <property type="entry name" value="Siroheme synthase"/>
    <property type="match status" value="1"/>
</dbReference>
<dbReference type="NCBIfam" id="TIGR01469">
    <property type="entry name" value="cobA_cysG_Cterm"/>
    <property type="match status" value="1"/>
</dbReference>
<feature type="domain" description="Tetrapyrrole biosynthesis uroporphyrinogen III synthase" evidence="8">
    <location>
        <begin position="265"/>
        <end position="474"/>
    </location>
</feature>
<dbReference type="EMBL" id="CM001376">
    <property type="protein sequence ID" value="EHM12498.1"/>
    <property type="molecule type" value="Genomic_DNA"/>
</dbReference>
<keyword evidence="2 6" id="KW-0489">Methyltransferase</keyword>
<dbReference type="GO" id="GO:0004852">
    <property type="term" value="F:uroporphyrinogen-III synthase activity"/>
    <property type="evidence" value="ECO:0007669"/>
    <property type="project" value="InterPro"/>
</dbReference>
<dbReference type="EC" id="2.1.1.107" evidence="1"/>
<dbReference type="Gene3D" id="3.40.50.10090">
    <property type="match status" value="2"/>
</dbReference>
<evidence type="ECO:0000256" key="2">
    <source>
        <dbReference type="ARBA" id="ARBA00022603"/>
    </source>
</evidence>
<dbReference type="FunFam" id="3.40.1010.10:FF:000001">
    <property type="entry name" value="Siroheme synthase"/>
    <property type="match status" value="1"/>
</dbReference>
<protein>
    <recommendedName>
        <fullName evidence="1">uroporphyrinogen-III C-methyltransferase</fullName>
        <ecNumber evidence="1">2.1.1.107</ecNumber>
    </recommendedName>
</protein>
<dbReference type="OrthoDB" id="9815856at2"/>
<dbReference type="InterPro" id="IPR050161">
    <property type="entry name" value="Siro_Cobalamin_biosynth"/>
</dbReference>
<dbReference type="PROSITE" id="PS00840">
    <property type="entry name" value="SUMT_2"/>
    <property type="match status" value="1"/>
</dbReference>
<keyword evidence="10" id="KW-1185">Reference proteome</keyword>
<dbReference type="InterPro" id="IPR035996">
    <property type="entry name" value="4pyrrol_Methylase_sf"/>
</dbReference>
<proteinExistence type="inferred from homology"/>
<evidence type="ECO:0000259" key="8">
    <source>
        <dbReference type="Pfam" id="PF02602"/>
    </source>
</evidence>
<dbReference type="HOGENOM" id="CLU_011276_6_0_0"/>
<dbReference type="Pfam" id="PF02602">
    <property type="entry name" value="HEM4"/>
    <property type="match status" value="1"/>
</dbReference>
<dbReference type="GO" id="GO:0032259">
    <property type="term" value="P:methylation"/>
    <property type="evidence" value="ECO:0007669"/>
    <property type="project" value="UniProtKB-KW"/>
</dbReference>
<accession>H0ULN3</accession>
<sequence length="493" mass="51729">MTGAVWLVGAGPGDPGLLTRRGADLLSRADAVVFDRLVSPEILELARPDAELIDVGKSSGSHPVPQEEINGILVRLAQEGKAVVRLKGGDPYLFGRGGEEFSHLTSCGVPVGVVPGITSAFGAAACGGIPVTHRDFASSVTVITCHAKRGSSWKPDWKALAAVGGTLVFLMGTSALEEIAEGLIGAGLDESTPAAVVERGGMKGERTVRGTLGSIAGLARSAGVASPALAVVGGVASLNLDFSDMLPLKDLTVVVTRGASDAPRFAGTLARWGARVLVRPSIDPRADFSSPALSDFRPGQHEWLVFTSAHGVEFFFQWLAQKGWDVRAFAGAKIAAVGPATARELEARGLIVDLVPDVFDSAHLAEALAARKTSSAAAFRAWEATDVLSREMARSGCRLDEYPLYRNEMDGGEVGSLSADWVTFASPSAVRGFVRRWKAPGARALCIGPTTAEEAQKLGFQTVTARQASFESMTAALLELARSEKATQKERAN</sequence>
<evidence type="ECO:0000256" key="3">
    <source>
        <dbReference type="ARBA" id="ARBA00022679"/>
    </source>
</evidence>
<dbReference type="Gene3D" id="3.40.1010.10">
    <property type="entry name" value="Cobalt-precorrin-4 Transmethylase, Domain 1"/>
    <property type="match status" value="1"/>
</dbReference>
<dbReference type="InterPro" id="IPR014776">
    <property type="entry name" value="4pyrrole_Mease_sub2"/>
</dbReference>
<dbReference type="GO" id="GO:0004851">
    <property type="term" value="F:uroporphyrin-III C-methyltransferase activity"/>
    <property type="evidence" value="ECO:0007669"/>
    <property type="project" value="UniProtKB-EC"/>
</dbReference>
<dbReference type="CDD" id="cd11642">
    <property type="entry name" value="SUMT"/>
    <property type="match status" value="1"/>
</dbReference>
<dbReference type="SUPFAM" id="SSF69618">
    <property type="entry name" value="HemD-like"/>
    <property type="match status" value="1"/>
</dbReference>
<feature type="domain" description="Tetrapyrrole methylase" evidence="7">
    <location>
        <begin position="5"/>
        <end position="215"/>
    </location>
</feature>
<comment type="similarity">
    <text evidence="6">Belongs to the precorrin methyltransferase family.</text>
</comment>
<dbReference type="CDD" id="cd06578">
    <property type="entry name" value="HemD"/>
    <property type="match status" value="1"/>
</dbReference>
<evidence type="ECO:0000313" key="9">
    <source>
        <dbReference type="EMBL" id="EHM12498.1"/>
    </source>
</evidence>
<evidence type="ECO:0000259" key="7">
    <source>
        <dbReference type="Pfam" id="PF00590"/>
    </source>
</evidence>
<dbReference type="AlphaFoldDB" id="H0ULN3"/>
<evidence type="ECO:0000256" key="5">
    <source>
        <dbReference type="ARBA" id="ARBA00023244"/>
    </source>
</evidence>
<dbReference type="Proteomes" id="UP000003806">
    <property type="component" value="Chromosome"/>
</dbReference>
<dbReference type="InterPro" id="IPR003043">
    <property type="entry name" value="Uropor_MeTrfase_CS"/>
</dbReference>
<keyword evidence="5" id="KW-0627">Porphyrin biosynthesis</keyword>
<dbReference type="eggNOG" id="COG0007">
    <property type="taxonomic scope" value="Bacteria"/>
</dbReference>